<dbReference type="EMBL" id="FNWU01000017">
    <property type="protein sequence ID" value="SEH63791.1"/>
    <property type="molecule type" value="Genomic_DNA"/>
</dbReference>
<feature type="domain" description="SHOCT" evidence="2">
    <location>
        <begin position="93"/>
        <end position="118"/>
    </location>
</feature>
<gene>
    <name evidence="3" type="ORF">SAMN05192561_11726</name>
</gene>
<evidence type="ECO:0000256" key="1">
    <source>
        <dbReference type="SAM" id="Phobius"/>
    </source>
</evidence>
<evidence type="ECO:0000259" key="2">
    <source>
        <dbReference type="Pfam" id="PF09851"/>
    </source>
</evidence>
<keyword evidence="1" id="KW-1133">Transmembrane helix</keyword>
<keyword evidence="4" id="KW-1185">Reference proteome</keyword>
<name>A0A1H6JN12_9EURY</name>
<dbReference type="OrthoDB" id="53394at2157"/>
<sequence>MSTSTDSTRLVTIVLLIIGLLILLPVFFMGFGMIGFGPMMGGMWGGGMMGDGPSGWLLISGLVMQLLFLAAILGGGYLLYRAVADSDPDTDPAIEELRRAYARGEMTDEEFATRRNTLDRTSDEE</sequence>
<evidence type="ECO:0000313" key="3">
    <source>
        <dbReference type="EMBL" id="SEH63791.1"/>
    </source>
</evidence>
<feature type="transmembrane region" description="Helical" evidence="1">
    <location>
        <begin position="56"/>
        <end position="80"/>
    </location>
</feature>
<dbReference type="RefSeq" id="WP_092817804.1">
    <property type="nucleotide sequence ID" value="NZ_FNWU01000017.1"/>
</dbReference>
<keyword evidence="1" id="KW-0812">Transmembrane</keyword>
<dbReference type="Proteomes" id="UP000199215">
    <property type="component" value="Unassembled WGS sequence"/>
</dbReference>
<dbReference type="AlphaFoldDB" id="A0A1H6JN12"/>
<dbReference type="InterPro" id="IPR018649">
    <property type="entry name" value="SHOCT"/>
</dbReference>
<reference evidence="3 4" key="1">
    <citation type="submission" date="2016-10" db="EMBL/GenBank/DDBJ databases">
        <authorList>
            <person name="de Groot N.N."/>
        </authorList>
    </citation>
    <scope>NUCLEOTIDE SEQUENCE [LARGE SCALE GENOMIC DNA]</scope>
    <source>
        <strain evidence="3 4">IBRC-M10418</strain>
    </source>
</reference>
<accession>A0A1H6JN12</accession>
<keyword evidence="1" id="KW-0472">Membrane</keyword>
<proteinExistence type="predicted"/>
<evidence type="ECO:0000313" key="4">
    <source>
        <dbReference type="Proteomes" id="UP000199215"/>
    </source>
</evidence>
<feature type="transmembrane region" description="Helical" evidence="1">
    <location>
        <begin position="12"/>
        <end position="36"/>
    </location>
</feature>
<protein>
    <submittedName>
        <fullName evidence="3">Putative membrane protein</fullName>
    </submittedName>
</protein>
<dbReference type="Pfam" id="PF09851">
    <property type="entry name" value="SHOCT"/>
    <property type="match status" value="1"/>
</dbReference>
<organism evidence="3 4">
    <name type="scientific">Halopenitus malekzadehii</name>
    <dbReference type="NCBI Taxonomy" id="1267564"/>
    <lineage>
        <taxon>Archaea</taxon>
        <taxon>Methanobacteriati</taxon>
        <taxon>Methanobacteriota</taxon>
        <taxon>Stenosarchaea group</taxon>
        <taxon>Halobacteria</taxon>
        <taxon>Halobacteriales</taxon>
        <taxon>Haloferacaceae</taxon>
        <taxon>Halopenitus</taxon>
    </lineage>
</organism>